<feature type="repeat" description="PPR" evidence="2">
    <location>
        <begin position="231"/>
        <end position="265"/>
    </location>
</feature>
<sequence>MHLYGVFISRSFSTTIRKIHSSSYHVNSKIKSLVHLGNYREALELYSNHLNFPTDSTSRFIFPSLLKSCASLSNLIYGGALQSTIIKLGLHFDPYIITSLIQMYVKCGSLGSAVKLFDELPECEILSNDVALWNTLIDGYFKNGFLEEGIAQFRRMQVLNVKPDGYTLCILLGKSNACLSVSCGREIHGYVVRNMYFHDPYIVTAMIDLYRTYGRPMDAWNVFEKLENKCSMAVWNAMINGFCENGLWRNSLQLYSLAKSDGLELGSTTFSSVLAACSLGDVMDFGCQIHCDMVKTGFEDDPYASTSLLTFYSKCGVVEDAESVFHLVRDRKVGIWNSMISAYVNCGCANRALDIYTEMRCRRVEPDSFTISNVFIASGMIGLSHFGAMAHGDLIKRPIKQSVALQSALLTMYSKLGNVDDSHKVFGQMKEKDVVAWGSIISGSCENRKFEEVLCLYKRMISEGVKPDPNVIASAIIACLGLDVEKLGCCLHGMAIKEGLNLDSCVGRALIEFYSKCRQLDMAKQAFSNILLKNLVVWNSLISCYSHNGLPDVSISLLPQILQDGLHPDSISVTLVLAAAAQIAALLVGKAIHGYLIRSLLQEVQVENTLVDMYIKCGSLAYAEVVFKKMVERDIVAWNSMISGYGSHGECHRAIELLQEMRDSGIAPDEVTFLSLISSCNHCGLIDEGLNLFRSMRDSNVEPRMVHYVNVVDLLGRGGRLDDACEFIENMAVAPDRGVWLSLLSACRVHQNFELGEVAAYKLIAMEPENGGGYVQLLNMYVEAGLKEKAANLRAVMRQKGVRKLPGCSWIEVKDKVEVFFSGDSSSRKIFETLDSLKNSMKRGECSWEEGEEAMFEAG</sequence>
<comment type="caution">
    <text evidence="3">The sequence shown here is derived from an EMBL/GenBank/DDBJ whole genome shotgun (WGS) entry which is preliminary data.</text>
</comment>
<reference evidence="3 4" key="1">
    <citation type="journal article" date="2021" name="Nat. Commun.">
        <title>Incipient diploidization of the medicinal plant Perilla within 10,000 years.</title>
        <authorList>
            <person name="Zhang Y."/>
            <person name="Shen Q."/>
            <person name="Leng L."/>
            <person name="Zhang D."/>
            <person name="Chen S."/>
            <person name="Shi Y."/>
            <person name="Ning Z."/>
            <person name="Chen S."/>
        </authorList>
    </citation>
    <scope>NUCLEOTIDE SEQUENCE [LARGE SCALE GENOMIC DNA]</scope>
    <source>
        <strain evidence="4">cv. PC099</strain>
    </source>
</reference>
<feature type="repeat" description="PPR" evidence="2">
    <location>
        <begin position="93"/>
        <end position="127"/>
    </location>
</feature>
<evidence type="ECO:0000256" key="1">
    <source>
        <dbReference type="ARBA" id="ARBA00022737"/>
    </source>
</evidence>
<dbReference type="GO" id="GO:0009451">
    <property type="term" value="P:RNA modification"/>
    <property type="evidence" value="ECO:0007669"/>
    <property type="project" value="InterPro"/>
</dbReference>
<protein>
    <submittedName>
        <fullName evidence="3">Uncharacterized protein</fullName>
    </submittedName>
</protein>
<dbReference type="PROSITE" id="PS51375">
    <property type="entry name" value="PPR"/>
    <property type="match status" value="8"/>
</dbReference>
<evidence type="ECO:0000313" key="3">
    <source>
        <dbReference type="EMBL" id="KAH6827695.1"/>
    </source>
</evidence>
<dbReference type="InterPro" id="IPR046960">
    <property type="entry name" value="PPR_At4g14850-like_plant"/>
</dbReference>
<feature type="repeat" description="PPR" evidence="2">
    <location>
        <begin position="129"/>
        <end position="163"/>
    </location>
</feature>
<name>A0AAD4P6F6_PERFH</name>
<feature type="repeat" description="PPR" evidence="2">
    <location>
        <begin position="433"/>
        <end position="467"/>
    </location>
</feature>
<dbReference type="FunFam" id="1.25.40.10:FF:000090">
    <property type="entry name" value="Pentatricopeptide repeat-containing protein, chloroplastic"/>
    <property type="match status" value="1"/>
</dbReference>
<dbReference type="InterPro" id="IPR011990">
    <property type="entry name" value="TPR-like_helical_dom_sf"/>
</dbReference>
<feature type="repeat" description="PPR" evidence="2">
    <location>
        <begin position="332"/>
        <end position="366"/>
    </location>
</feature>
<keyword evidence="4" id="KW-1185">Reference proteome</keyword>
<feature type="repeat" description="PPR" evidence="2">
    <location>
        <begin position="534"/>
        <end position="568"/>
    </location>
</feature>
<dbReference type="PANTHER" id="PTHR47926">
    <property type="entry name" value="PENTATRICOPEPTIDE REPEAT-CONTAINING PROTEIN"/>
    <property type="match status" value="1"/>
</dbReference>
<accession>A0AAD4P6F6</accession>
<proteinExistence type="predicted"/>
<keyword evidence="1" id="KW-0677">Repeat</keyword>
<dbReference type="AlphaFoldDB" id="A0AAD4P6F6"/>
<dbReference type="InterPro" id="IPR046848">
    <property type="entry name" value="E_motif"/>
</dbReference>
<dbReference type="Pfam" id="PF20431">
    <property type="entry name" value="E_motif"/>
    <property type="match status" value="1"/>
</dbReference>
<evidence type="ECO:0000256" key="2">
    <source>
        <dbReference type="PROSITE-ProRule" id="PRU00708"/>
    </source>
</evidence>
<dbReference type="Gene3D" id="1.25.40.10">
    <property type="entry name" value="Tetratricopeptide repeat domain"/>
    <property type="match status" value="6"/>
</dbReference>
<dbReference type="NCBIfam" id="TIGR00756">
    <property type="entry name" value="PPR"/>
    <property type="match status" value="7"/>
</dbReference>
<dbReference type="Pfam" id="PF01535">
    <property type="entry name" value="PPR"/>
    <property type="match status" value="6"/>
</dbReference>
<evidence type="ECO:0000313" key="4">
    <source>
        <dbReference type="Proteomes" id="UP001190926"/>
    </source>
</evidence>
<gene>
    <name evidence="3" type="ORF">C2S53_015779</name>
</gene>
<dbReference type="FunFam" id="1.25.40.10:FF:000682">
    <property type="entry name" value="Pentatricopeptide repeat-containing protein At3g16610"/>
    <property type="match status" value="1"/>
</dbReference>
<organism evidence="3 4">
    <name type="scientific">Perilla frutescens var. hirtella</name>
    <name type="common">Perilla citriodora</name>
    <name type="synonym">Perilla setoyensis</name>
    <dbReference type="NCBI Taxonomy" id="608512"/>
    <lineage>
        <taxon>Eukaryota</taxon>
        <taxon>Viridiplantae</taxon>
        <taxon>Streptophyta</taxon>
        <taxon>Embryophyta</taxon>
        <taxon>Tracheophyta</taxon>
        <taxon>Spermatophyta</taxon>
        <taxon>Magnoliopsida</taxon>
        <taxon>eudicotyledons</taxon>
        <taxon>Gunneridae</taxon>
        <taxon>Pentapetalae</taxon>
        <taxon>asterids</taxon>
        <taxon>lamiids</taxon>
        <taxon>Lamiales</taxon>
        <taxon>Lamiaceae</taxon>
        <taxon>Nepetoideae</taxon>
        <taxon>Elsholtzieae</taxon>
        <taxon>Perilla</taxon>
    </lineage>
</organism>
<dbReference type="Proteomes" id="UP001190926">
    <property type="component" value="Unassembled WGS sequence"/>
</dbReference>
<dbReference type="EMBL" id="SDAM02000143">
    <property type="protein sequence ID" value="KAH6827695.1"/>
    <property type="molecule type" value="Genomic_DNA"/>
</dbReference>
<feature type="repeat" description="PPR" evidence="2">
    <location>
        <begin position="669"/>
        <end position="703"/>
    </location>
</feature>
<dbReference type="GO" id="GO:0003723">
    <property type="term" value="F:RNA binding"/>
    <property type="evidence" value="ECO:0007669"/>
    <property type="project" value="InterPro"/>
</dbReference>
<dbReference type="Pfam" id="PF13041">
    <property type="entry name" value="PPR_2"/>
    <property type="match status" value="3"/>
</dbReference>
<dbReference type="PANTHER" id="PTHR47926:SF452">
    <property type="entry name" value="PENTATRICOPEPTIDE REPEAT-CONTAINING PROTEIN"/>
    <property type="match status" value="1"/>
</dbReference>
<feature type="repeat" description="PPR" evidence="2">
    <location>
        <begin position="634"/>
        <end position="668"/>
    </location>
</feature>
<dbReference type="InterPro" id="IPR002885">
    <property type="entry name" value="PPR_rpt"/>
</dbReference>